<evidence type="ECO:0000313" key="1">
    <source>
        <dbReference type="EMBL" id="KAH3842721.1"/>
    </source>
</evidence>
<organism evidence="1 2">
    <name type="scientific">Dreissena polymorpha</name>
    <name type="common">Zebra mussel</name>
    <name type="synonym">Mytilus polymorpha</name>
    <dbReference type="NCBI Taxonomy" id="45954"/>
    <lineage>
        <taxon>Eukaryota</taxon>
        <taxon>Metazoa</taxon>
        <taxon>Spiralia</taxon>
        <taxon>Lophotrochozoa</taxon>
        <taxon>Mollusca</taxon>
        <taxon>Bivalvia</taxon>
        <taxon>Autobranchia</taxon>
        <taxon>Heteroconchia</taxon>
        <taxon>Euheterodonta</taxon>
        <taxon>Imparidentia</taxon>
        <taxon>Neoheterodontei</taxon>
        <taxon>Myida</taxon>
        <taxon>Dreissenoidea</taxon>
        <taxon>Dreissenidae</taxon>
        <taxon>Dreissena</taxon>
    </lineage>
</organism>
<evidence type="ECO:0000313" key="2">
    <source>
        <dbReference type="Proteomes" id="UP000828390"/>
    </source>
</evidence>
<dbReference type="AlphaFoldDB" id="A0A9D4KN79"/>
<dbReference type="Proteomes" id="UP000828390">
    <property type="component" value="Unassembled WGS sequence"/>
</dbReference>
<sequence length="64" mass="7225">MREGARRDALLDSDGNRRRRALTTSSVKIRFRTMAKNGLLLYANTFAGRRLCVLSVSVRDVLSL</sequence>
<keyword evidence="2" id="KW-1185">Reference proteome</keyword>
<accession>A0A9D4KN79</accession>
<protein>
    <submittedName>
        <fullName evidence="1">Uncharacterized protein</fullName>
    </submittedName>
</protein>
<dbReference type="EMBL" id="JAIWYP010000004">
    <property type="protein sequence ID" value="KAH3842721.1"/>
    <property type="molecule type" value="Genomic_DNA"/>
</dbReference>
<proteinExistence type="predicted"/>
<comment type="caution">
    <text evidence="1">The sequence shown here is derived from an EMBL/GenBank/DDBJ whole genome shotgun (WGS) entry which is preliminary data.</text>
</comment>
<reference evidence="1" key="2">
    <citation type="submission" date="2020-11" db="EMBL/GenBank/DDBJ databases">
        <authorList>
            <person name="McCartney M.A."/>
            <person name="Auch B."/>
            <person name="Kono T."/>
            <person name="Mallez S."/>
            <person name="Becker A."/>
            <person name="Gohl D.M."/>
            <person name="Silverstein K.A.T."/>
            <person name="Koren S."/>
            <person name="Bechman K.B."/>
            <person name="Herman A."/>
            <person name="Abrahante J.E."/>
            <person name="Garbe J."/>
        </authorList>
    </citation>
    <scope>NUCLEOTIDE SEQUENCE</scope>
    <source>
        <strain evidence="1">Duluth1</strain>
        <tissue evidence="1">Whole animal</tissue>
    </source>
</reference>
<reference evidence="1" key="1">
    <citation type="journal article" date="2019" name="bioRxiv">
        <title>The Genome of the Zebra Mussel, Dreissena polymorpha: A Resource for Invasive Species Research.</title>
        <authorList>
            <person name="McCartney M.A."/>
            <person name="Auch B."/>
            <person name="Kono T."/>
            <person name="Mallez S."/>
            <person name="Zhang Y."/>
            <person name="Obille A."/>
            <person name="Becker A."/>
            <person name="Abrahante J.E."/>
            <person name="Garbe J."/>
            <person name="Badalamenti J.P."/>
            <person name="Herman A."/>
            <person name="Mangelson H."/>
            <person name="Liachko I."/>
            <person name="Sullivan S."/>
            <person name="Sone E.D."/>
            <person name="Koren S."/>
            <person name="Silverstein K.A.T."/>
            <person name="Beckman K.B."/>
            <person name="Gohl D.M."/>
        </authorList>
    </citation>
    <scope>NUCLEOTIDE SEQUENCE</scope>
    <source>
        <strain evidence="1">Duluth1</strain>
        <tissue evidence="1">Whole animal</tissue>
    </source>
</reference>
<name>A0A9D4KN79_DREPO</name>
<gene>
    <name evidence="1" type="ORF">DPMN_116225</name>
</gene>